<keyword evidence="2" id="KW-0812">Transmembrane</keyword>
<feature type="transmembrane region" description="Helical" evidence="2">
    <location>
        <begin position="720"/>
        <end position="743"/>
    </location>
</feature>
<sequence length="867" mass="98849">MLWGIRVYQRMTCPSIEKGQAGHVRPLPLAPDDFQVFSKSNPFSSKVTGVFYCLAVLVRGAKRAFSHYDCYKWDVNQLPVLNTKSRARVKHSESEFSDNNNRNQENPGRENNIAIVQSSALTANESINVKKELRDPTNGSERHKKDREPVKLTMKQGLIMNQIISIYALADVKNSVCKNHTEEFKRGLRALKPWALQMFDASSKVNSGILNGNLAEYGAYTQCLNIYENTKYGPIRGRHCSFRIMPTENLLQIILGFRNISERKFQLLKTSVMDGVKLMWSVCVPDSCQVEDIFPHFNKAITDVTEGLGLTVTLKKEDCISLNDLPKLDKGDYVVIIGLGTVVVVVIITSFIDYSNNGISNWFISSFSAYSNGKHLFSVESNGAELDCLNGLRYISIVYVVTGHRFIHNMIYPTSNSMDTIYWVERYFSTLVMGGTVSVDTFFLIASTLVSYHFFLTVTKIKRFSFFYFYLYRNIRIIMPLVITVTVYATLLDNVASGPTWDDHLESTQKPCQFFWWSTLLNLQSYVNPQVLVLNENLVVVDMGKPVKQATSWWNLPYPSLPFNKGEDVSSPQGSVCIPQVWYLTNDMIFYYFSPLVTIPLWKWKTFGYINFVIIYVASIISSLWIAWSSEFDGGMPITPLLLQTKYFQKHYIVPHARASPYILGLLFGYALFKTRGKRIPINFFVNILGWSITGFVLVSVVVVSHYFHTENYKYNRLFSSLFLSCSRSLWTLGVMWIIFSCVNGSGGKMRVGVVNVILSHWIFKVLGRLAYNVYLWHYIFQGSMQASRKAPQYFSDFLCLPSGFIMDDINSCPQFREIVFDSIGTFFRMSNNSNSPVNGSPNVILLHHPRLLVLGPFLLAYSAPIF</sequence>
<keyword evidence="5" id="KW-1185">Reference proteome</keyword>
<feature type="transmembrane region" description="Helical" evidence="2">
    <location>
        <begin position="581"/>
        <end position="602"/>
    </location>
</feature>
<feature type="transmembrane region" description="Helical" evidence="2">
    <location>
        <begin position="333"/>
        <end position="352"/>
    </location>
</feature>
<gene>
    <name evidence="4" type="ORF">NQ317_009440</name>
</gene>
<dbReference type="Proteomes" id="UP001162164">
    <property type="component" value="Unassembled WGS sequence"/>
</dbReference>
<feature type="transmembrane region" description="Helical" evidence="2">
    <location>
        <begin position="609"/>
        <end position="628"/>
    </location>
</feature>
<dbReference type="InterPro" id="IPR002656">
    <property type="entry name" value="Acyl_transf_3_dom"/>
</dbReference>
<dbReference type="Pfam" id="PF20146">
    <property type="entry name" value="NRF"/>
    <property type="match status" value="1"/>
</dbReference>
<feature type="transmembrane region" description="Helical" evidence="2">
    <location>
        <begin position="427"/>
        <end position="455"/>
    </location>
</feature>
<keyword evidence="2" id="KW-0472">Membrane</keyword>
<keyword evidence="2" id="KW-1133">Transmembrane helix</keyword>
<feature type="transmembrane region" description="Helical" evidence="2">
    <location>
        <begin position="652"/>
        <end position="673"/>
    </location>
</feature>
<name>A0ABQ9J7D0_9CUCU</name>
<dbReference type="InterPro" id="IPR052728">
    <property type="entry name" value="O2_lipid_transport_reg"/>
</dbReference>
<organism evidence="4 5">
    <name type="scientific">Molorchus minor</name>
    <dbReference type="NCBI Taxonomy" id="1323400"/>
    <lineage>
        <taxon>Eukaryota</taxon>
        <taxon>Metazoa</taxon>
        <taxon>Ecdysozoa</taxon>
        <taxon>Arthropoda</taxon>
        <taxon>Hexapoda</taxon>
        <taxon>Insecta</taxon>
        <taxon>Pterygota</taxon>
        <taxon>Neoptera</taxon>
        <taxon>Endopterygota</taxon>
        <taxon>Coleoptera</taxon>
        <taxon>Polyphaga</taxon>
        <taxon>Cucujiformia</taxon>
        <taxon>Chrysomeloidea</taxon>
        <taxon>Cerambycidae</taxon>
        <taxon>Lamiinae</taxon>
        <taxon>Monochamini</taxon>
        <taxon>Molorchus</taxon>
    </lineage>
</organism>
<dbReference type="SMART" id="SM00703">
    <property type="entry name" value="NRF"/>
    <property type="match status" value="1"/>
</dbReference>
<dbReference type="EMBL" id="JAPWTJ010001114">
    <property type="protein sequence ID" value="KAJ8973784.1"/>
    <property type="molecule type" value="Genomic_DNA"/>
</dbReference>
<evidence type="ECO:0000313" key="5">
    <source>
        <dbReference type="Proteomes" id="UP001162164"/>
    </source>
</evidence>
<feature type="domain" description="Nose resistant-to-fluoxetine protein N-terminal" evidence="3">
    <location>
        <begin position="174"/>
        <end position="314"/>
    </location>
</feature>
<evidence type="ECO:0000313" key="4">
    <source>
        <dbReference type="EMBL" id="KAJ8973784.1"/>
    </source>
</evidence>
<feature type="compositionally biased region" description="Basic and acidic residues" evidence="1">
    <location>
        <begin position="128"/>
        <end position="148"/>
    </location>
</feature>
<dbReference type="PANTHER" id="PTHR11161:SF0">
    <property type="entry name" value="O-ACYLTRANSFERASE LIKE PROTEIN"/>
    <property type="match status" value="1"/>
</dbReference>
<feature type="transmembrane region" description="Helical" evidence="2">
    <location>
        <begin position="685"/>
        <end position="708"/>
    </location>
</feature>
<proteinExistence type="predicted"/>
<dbReference type="Pfam" id="PF01757">
    <property type="entry name" value="Acyl_transf_3"/>
    <property type="match status" value="1"/>
</dbReference>
<feature type="compositionally biased region" description="Polar residues" evidence="1">
    <location>
        <begin position="97"/>
        <end position="106"/>
    </location>
</feature>
<evidence type="ECO:0000256" key="2">
    <source>
        <dbReference type="SAM" id="Phobius"/>
    </source>
</evidence>
<feature type="transmembrane region" description="Helical" evidence="2">
    <location>
        <begin position="467"/>
        <end position="491"/>
    </location>
</feature>
<evidence type="ECO:0000256" key="1">
    <source>
        <dbReference type="SAM" id="MobiDB-lite"/>
    </source>
</evidence>
<protein>
    <recommendedName>
        <fullName evidence="3">Nose resistant-to-fluoxetine protein N-terminal domain-containing protein</fullName>
    </recommendedName>
</protein>
<accession>A0ABQ9J7D0</accession>
<evidence type="ECO:0000259" key="3">
    <source>
        <dbReference type="SMART" id="SM00703"/>
    </source>
</evidence>
<dbReference type="PANTHER" id="PTHR11161">
    <property type="entry name" value="O-ACYLTRANSFERASE"/>
    <property type="match status" value="1"/>
</dbReference>
<dbReference type="InterPro" id="IPR006621">
    <property type="entry name" value="Nose-resist-to-fluoxetine_N"/>
</dbReference>
<comment type="caution">
    <text evidence="4">The sequence shown here is derived from an EMBL/GenBank/DDBJ whole genome shotgun (WGS) entry which is preliminary data.</text>
</comment>
<feature type="region of interest" description="Disordered" evidence="1">
    <location>
        <begin position="89"/>
        <end position="110"/>
    </location>
</feature>
<reference evidence="4" key="1">
    <citation type="journal article" date="2023" name="Insect Mol. Biol.">
        <title>Genome sequencing provides insights into the evolution of gene families encoding plant cell wall-degrading enzymes in longhorned beetles.</title>
        <authorList>
            <person name="Shin N.R."/>
            <person name="Okamura Y."/>
            <person name="Kirsch R."/>
            <person name="Pauchet Y."/>
        </authorList>
    </citation>
    <scope>NUCLEOTIDE SEQUENCE</scope>
    <source>
        <strain evidence="4">MMC_N1</strain>
    </source>
</reference>
<feature type="region of interest" description="Disordered" evidence="1">
    <location>
        <begin position="127"/>
        <end position="148"/>
    </location>
</feature>